<proteinExistence type="predicted"/>
<dbReference type="EMBL" id="MH923363">
    <property type="protein sequence ID" value="QBQ01575.1"/>
    <property type="molecule type" value="Genomic_DNA"/>
</dbReference>
<keyword evidence="2" id="KW-1185">Reference proteome</keyword>
<name>A0AAE6D0K5_9BBAC</name>
<reference evidence="1" key="1">
    <citation type="journal article" date="2019" name="Genomics">
        <title>Genome sequence analysis and organization of the Hyphantria cunea granulovirus (HycuGV-Hc1) from Turkey.</title>
        <authorList>
            <person name="Gencer D."/>
            <person name="Bayramoglu Z."/>
            <person name="Nalcacioglu R."/>
            <person name="Demirbag Z."/>
            <person name="Demir I."/>
        </authorList>
    </citation>
    <scope>NUCLEOTIDE SEQUENCE</scope>
    <source>
        <strain evidence="1">Hc1</strain>
    </source>
</reference>
<evidence type="ECO:0000313" key="2">
    <source>
        <dbReference type="Proteomes" id="UP000831479"/>
    </source>
</evidence>
<protein>
    <submittedName>
        <fullName evidence="1">Uncharacterized protein</fullName>
    </submittedName>
</protein>
<organism evidence="1 2">
    <name type="scientific">Hyphantria cunea granulovirus</name>
    <dbReference type="NCBI Taxonomy" id="307448"/>
    <lineage>
        <taxon>Viruses</taxon>
        <taxon>Viruses incertae sedis</taxon>
        <taxon>Naldaviricetes</taxon>
        <taxon>Lefavirales</taxon>
        <taxon>Baculoviridae</taxon>
        <taxon>Betabaculovirus</taxon>
        <taxon>Betabaculovirus hycuneae</taxon>
    </lineage>
</organism>
<dbReference type="Proteomes" id="UP000831479">
    <property type="component" value="Segment"/>
</dbReference>
<sequence>MITTNVQDNILTERSAVIMQIYKFINVFIYICNDLNFKRGTANQIDNFVFFFTDSAH</sequence>
<accession>A0AAE6D0K5</accession>
<evidence type="ECO:0000313" key="1">
    <source>
        <dbReference type="EMBL" id="QBQ01575.1"/>
    </source>
</evidence>
<gene>
    <name evidence="1" type="ORF">HycuGV_00022</name>
</gene>